<dbReference type="SMART" id="SM00055">
    <property type="entry name" value="FCH"/>
    <property type="match status" value="1"/>
</dbReference>
<dbReference type="Gene3D" id="1.20.1270.60">
    <property type="entry name" value="Arfaptin homology (AH) domain/BAR domain"/>
    <property type="match status" value="1"/>
</dbReference>
<dbReference type="Pfam" id="PF00620">
    <property type="entry name" value="RhoGAP"/>
    <property type="match status" value="1"/>
</dbReference>
<proteinExistence type="predicted"/>
<dbReference type="GO" id="GO:0005096">
    <property type="term" value="F:GTPase activator activity"/>
    <property type="evidence" value="ECO:0007669"/>
    <property type="project" value="UniProtKB-KW"/>
</dbReference>
<keyword evidence="2" id="KW-0343">GTPase activation</keyword>
<reference evidence="11" key="1">
    <citation type="submission" date="2020-05" db="EMBL/GenBank/DDBJ databases">
        <title>Phylogenomic resolution of chytrid fungi.</title>
        <authorList>
            <person name="Stajich J.E."/>
            <person name="Amses K."/>
            <person name="Simmons R."/>
            <person name="Seto K."/>
            <person name="Myers J."/>
            <person name="Bonds A."/>
            <person name="Quandt C.A."/>
            <person name="Barry K."/>
            <person name="Liu P."/>
            <person name="Grigoriev I."/>
            <person name="Longcore J.E."/>
            <person name="James T.Y."/>
        </authorList>
    </citation>
    <scope>NUCLEOTIDE SEQUENCE</scope>
    <source>
        <strain evidence="11">JEL0476</strain>
    </source>
</reference>
<comment type="subcellular location">
    <subcellularLocation>
        <location evidence="1">Membrane</location>
        <topology evidence="1">Multi-pass membrane protein</topology>
    </subcellularLocation>
</comment>
<feature type="region of interest" description="Disordered" evidence="7">
    <location>
        <begin position="248"/>
        <end position="283"/>
    </location>
</feature>
<evidence type="ECO:0000256" key="3">
    <source>
        <dbReference type="ARBA" id="ARBA00022692"/>
    </source>
</evidence>
<evidence type="ECO:0000313" key="11">
    <source>
        <dbReference type="EMBL" id="KAJ3223848.1"/>
    </source>
</evidence>
<evidence type="ECO:0000259" key="10">
    <source>
        <dbReference type="PROSITE" id="PS51741"/>
    </source>
</evidence>
<feature type="compositionally biased region" description="Polar residues" evidence="7">
    <location>
        <begin position="248"/>
        <end position="262"/>
    </location>
</feature>
<evidence type="ECO:0000256" key="1">
    <source>
        <dbReference type="ARBA" id="ARBA00004141"/>
    </source>
</evidence>
<dbReference type="InterPro" id="IPR001060">
    <property type="entry name" value="FCH_dom"/>
</dbReference>
<dbReference type="SUPFAM" id="SSF48350">
    <property type="entry name" value="GTPase activation domain, GAP"/>
    <property type="match status" value="1"/>
</dbReference>
<gene>
    <name evidence="11" type="ORF">HK099_000619</name>
</gene>
<feature type="transmembrane region" description="Helical" evidence="8">
    <location>
        <begin position="61"/>
        <end position="87"/>
    </location>
</feature>
<dbReference type="InterPro" id="IPR008936">
    <property type="entry name" value="Rho_GTPase_activation_prot"/>
</dbReference>
<accession>A0AAD5U4B8</accession>
<dbReference type="Pfam" id="PF07264">
    <property type="entry name" value="EI24"/>
    <property type="match status" value="1"/>
</dbReference>
<feature type="region of interest" description="Disordered" evidence="7">
    <location>
        <begin position="1"/>
        <end position="40"/>
    </location>
</feature>
<evidence type="ECO:0008006" key="13">
    <source>
        <dbReference type="Google" id="ProtNLM"/>
    </source>
</evidence>
<dbReference type="InterPro" id="IPR059112">
    <property type="entry name" value="CysZ/EI24"/>
</dbReference>
<dbReference type="SUPFAM" id="SSF103657">
    <property type="entry name" value="BAR/IMD domain-like"/>
    <property type="match status" value="1"/>
</dbReference>
<protein>
    <recommendedName>
        <fullName evidence="13">RhoGAP-domain-containing protein</fullName>
    </recommendedName>
</protein>
<dbReference type="EMBL" id="JADGJW010000115">
    <property type="protein sequence ID" value="KAJ3223848.1"/>
    <property type="molecule type" value="Genomic_DNA"/>
</dbReference>
<keyword evidence="6" id="KW-0175">Coiled coil</keyword>
<name>A0AAD5U4B8_9FUNG</name>
<comment type="caution">
    <text evidence="11">The sequence shown here is derived from an EMBL/GenBank/DDBJ whole genome shotgun (WGS) entry which is preliminary data.</text>
</comment>
<feature type="domain" description="Rho-GAP" evidence="9">
    <location>
        <begin position="787"/>
        <end position="963"/>
    </location>
</feature>
<keyword evidence="5 8" id="KW-0472">Membrane</keyword>
<dbReference type="Proteomes" id="UP001211065">
    <property type="component" value="Unassembled WGS sequence"/>
</dbReference>
<keyword evidence="3 8" id="KW-0812">Transmembrane</keyword>
<evidence type="ECO:0000256" key="4">
    <source>
        <dbReference type="ARBA" id="ARBA00022989"/>
    </source>
</evidence>
<feature type="compositionally biased region" description="Low complexity" evidence="7">
    <location>
        <begin position="745"/>
        <end position="755"/>
    </location>
</feature>
<evidence type="ECO:0000256" key="8">
    <source>
        <dbReference type="SAM" id="Phobius"/>
    </source>
</evidence>
<dbReference type="Pfam" id="PF00611">
    <property type="entry name" value="FCH"/>
    <property type="match status" value="1"/>
</dbReference>
<dbReference type="InterPro" id="IPR050729">
    <property type="entry name" value="Rho-GAP"/>
</dbReference>
<evidence type="ECO:0000256" key="2">
    <source>
        <dbReference type="ARBA" id="ARBA00022468"/>
    </source>
</evidence>
<sequence length="965" mass="109452">MEKESDLENSEVAPEYTPQATQPVVQEAAEKNGESLTDVNNTTQDNEILKNAFPLSETSIALSWLIAIIITLIESAFGIFILSILLLQKRSDRVFDIVLRKNCPQLYINNENSFGQDNLILGKEFKNSFTEIFCFLLTLPINLLPVIGQGLFIIANGYIQGPRVHTRYFVKKKWSQEEIAKHLSKYRSDYTRFGCAKVLFESVPILNMISEYIFASAAAMWASELENSAVRLNSERKNSNTLENLTFAPNQLLSPTRTSSAGQIDPSKLSPRTSSKENISPPVSATSSLEIIEEELLNIINENKVDYTPTLHLKEKMDNEIKNPQTQNSEVSGEISDLLTEYNMGQLFDMNSGLPISPASNKSIRLPDPLPPASVTSSQNLNVEKVIEFKNHVNDTNEEESDLLHQLCDYENGVDLLAERIKQSLHSSKESVTFLKKRALIEEEYSKQMAKLVASTNASNQSGRDGTYSEQFDHFLKIHGKIADSRMKLSQTISGIAEDLNTIQKNGEKSRKQLKEAAVKYQKSVNDSEISLEKIKLKYELSSEEWEKFVLLKENHSFSGEVSSANANNFKLPKSVSGMNLFKQSAGKGSNSLLKLQRNEEEARLKAANANENYKMQLAKTNSIRTDFFKKQLPQFVTSLKDTCDEVDNGLQTFLLKYAHEMEASMMKEALAISPLERDDDIISDKSSEPGLISCLTKIENQLDFKNFNMLNLDHNRTQNKPQYKKENFQYKEFKLSDSTLQLQQQNQQLSQQIQEKQHQHKESSSLNSMQSRNAKTSYQKNLYFGVDLTEQLIRDNKEIPTVLEKCVQLIEDEKYGGLRSSGIYRLSGTNGEVNLSEQSEDIHDFTGLLKLYFRELPDPLFTIELYSKFIEASKHEDSRYRLISIHELVNLLPDAHYATLRFLMGHLWKVQQQEEVNKMNIQNLSIVFGPTLMDLPDSGGQGDFSAMARVVEIVLSNYSVIFDV</sequence>
<dbReference type="SMART" id="SM00324">
    <property type="entry name" value="RhoGAP"/>
    <property type="match status" value="1"/>
</dbReference>
<dbReference type="PROSITE" id="PS51741">
    <property type="entry name" value="F_BAR"/>
    <property type="match status" value="1"/>
</dbReference>
<evidence type="ECO:0000256" key="6">
    <source>
        <dbReference type="PROSITE-ProRule" id="PRU01077"/>
    </source>
</evidence>
<feature type="domain" description="F-BAR" evidence="10">
    <location>
        <begin position="398"/>
        <end position="693"/>
    </location>
</feature>
<dbReference type="PROSITE" id="PS50238">
    <property type="entry name" value="RHOGAP"/>
    <property type="match status" value="1"/>
</dbReference>
<dbReference type="InterPro" id="IPR027267">
    <property type="entry name" value="AH/BAR_dom_sf"/>
</dbReference>
<dbReference type="PANTHER" id="PTHR23176:SF129">
    <property type="entry name" value="RHO GTPASE ACTIVATING PROTEIN AT 16F, ISOFORM E-RELATED"/>
    <property type="match status" value="1"/>
</dbReference>
<evidence type="ECO:0000313" key="12">
    <source>
        <dbReference type="Proteomes" id="UP001211065"/>
    </source>
</evidence>
<feature type="transmembrane region" description="Helical" evidence="8">
    <location>
        <begin position="132"/>
        <end position="159"/>
    </location>
</feature>
<evidence type="ECO:0000259" key="9">
    <source>
        <dbReference type="PROSITE" id="PS50238"/>
    </source>
</evidence>
<evidence type="ECO:0000256" key="5">
    <source>
        <dbReference type="ARBA" id="ARBA00023136"/>
    </source>
</evidence>
<dbReference type="Gene3D" id="1.10.555.10">
    <property type="entry name" value="Rho GTPase activation protein"/>
    <property type="match status" value="1"/>
</dbReference>
<feature type="region of interest" description="Disordered" evidence="7">
    <location>
        <begin position="745"/>
        <end position="773"/>
    </location>
</feature>
<keyword evidence="4 8" id="KW-1133">Transmembrane helix</keyword>
<dbReference type="GO" id="GO:0005737">
    <property type="term" value="C:cytoplasm"/>
    <property type="evidence" value="ECO:0007669"/>
    <property type="project" value="TreeGrafter"/>
</dbReference>
<feature type="compositionally biased region" description="Polar residues" evidence="7">
    <location>
        <begin position="270"/>
        <end position="283"/>
    </location>
</feature>
<dbReference type="PANTHER" id="PTHR23176">
    <property type="entry name" value="RHO/RAC/CDC GTPASE-ACTIVATING PROTEIN"/>
    <property type="match status" value="1"/>
</dbReference>
<evidence type="ECO:0000256" key="7">
    <source>
        <dbReference type="SAM" id="MobiDB-lite"/>
    </source>
</evidence>
<organism evidence="11 12">
    <name type="scientific">Clydaea vesicula</name>
    <dbReference type="NCBI Taxonomy" id="447962"/>
    <lineage>
        <taxon>Eukaryota</taxon>
        <taxon>Fungi</taxon>
        <taxon>Fungi incertae sedis</taxon>
        <taxon>Chytridiomycota</taxon>
        <taxon>Chytridiomycota incertae sedis</taxon>
        <taxon>Chytridiomycetes</taxon>
        <taxon>Lobulomycetales</taxon>
        <taxon>Lobulomycetaceae</taxon>
        <taxon>Clydaea</taxon>
    </lineage>
</organism>
<dbReference type="InterPro" id="IPR000198">
    <property type="entry name" value="RhoGAP_dom"/>
</dbReference>
<dbReference type="AlphaFoldDB" id="A0AAD5U4B8"/>
<keyword evidence="12" id="KW-1185">Reference proteome</keyword>
<dbReference type="GO" id="GO:0007165">
    <property type="term" value="P:signal transduction"/>
    <property type="evidence" value="ECO:0007669"/>
    <property type="project" value="InterPro"/>
</dbReference>
<dbReference type="InterPro" id="IPR031160">
    <property type="entry name" value="F_BAR_dom"/>
</dbReference>